<evidence type="ECO:0000313" key="2">
    <source>
        <dbReference type="Proteomes" id="UP001221092"/>
    </source>
</evidence>
<protein>
    <recommendedName>
        <fullName evidence="3">Bacteriocin</fullName>
    </recommendedName>
</protein>
<dbReference type="RefSeq" id="WP_001998411.1">
    <property type="nucleotide sequence ID" value="NZ_CP119629.1"/>
</dbReference>
<reference evidence="1" key="1">
    <citation type="submission" date="2023-03" db="EMBL/GenBank/DDBJ databases">
        <authorList>
            <person name="Liu Z."/>
        </authorList>
    </citation>
    <scope>NUCLEOTIDE SEQUENCE</scope>
    <source>
        <strain evidence="1">Bc006</strain>
    </source>
</reference>
<dbReference type="AlphaFoldDB" id="A0AAX3QAV5"/>
<accession>A0AAX3QAV5</accession>
<organism evidence="1 2">
    <name type="scientific">Bacillus paranthracis</name>
    <dbReference type="NCBI Taxonomy" id="2026186"/>
    <lineage>
        <taxon>Bacteria</taxon>
        <taxon>Bacillati</taxon>
        <taxon>Bacillota</taxon>
        <taxon>Bacilli</taxon>
        <taxon>Bacillales</taxon>
        <taxon>Bacillaceae</taxon>
        <taxon>Bacillus</taxon>
        <taxon>Bacillus cereus group</taxon>
    </lineage>
</organism>
<name>A0AAX3QAV5_9BACI</name>
<gene>
    <name evidence="1" type="ORF">P3K65_22955</name>
</gene>
<dbReference type="Proteomes" id="UP001221092">
    <property type="component" value="Chromosome"/>
</dbReference>
<evidence type="ECO:0000313" key="1">
    <source>
        <dbReference type="EMBL" id="WES06166.1"/>
    </source>
</evidence>
<evidence type="ECO:0008006" key="3">
    <source>
        <dbReference type="Google" id="ProtNLM"/>
    </source>
</evidence>
<proteinExistence type="predicted"/>
<dbReference type="EMBL" id="CP119629">
    <property type="protein sequence ID" value="WES06166.1"/>
    <property type="molecule type" value="Genomic_DNA"/>
</dbReference>
<sequence length="51" mass="5751">MNKNKCTLLSKKELLNTNGGKTTFVTTSTNASYYPIKWGKELGRWIGSKIK</sequence>